<dbReference type="PROSITE" id="PS50006">
    <property type="entry name" value="FHA_DOMAIN"/>
    <property type="match status" value="1"/>
</dbReference>
<dbReference type="EMBL" id="BRXX01000266">
    <property type="protein sequence ID" value="GMI01444.1"/>
    <property type="molecule type" value="Genomic_DNA"/>
</dbReference>
<feature type="compositionally biased region" description="Acidic residues" evidence="6">
    <location>
        <begin position="1778"/>
        <end position="1797"/>
    </location>
</feature>
<dbReference type="InterPro" id="IPR019821">
    <property type="entry name" value="Kinesin_motor_CS"/>
</dbReference>
<dbReference type="InterPro" id="IPR008984">
    <property type="entry name" value="SMAD_FHA_dom_sf"/>
</dbReference>
<keyword evidence="4 5" id="KW-0505">Motor protein</keyword>
<gene>
    <name evidence="9" type="ORF">TrVE_jg10739</name>
</gene>
<feature type="region of interest" description="Disordered" evidence="6">
    <location>
        <begin position="1007"/>
        <end position="1038"/>
    </location>
</feature>
<dbReference type="GO" id="GO:0005524">
    <property type="term" value="F:ATP binding"/>
    <property type="evidence" value="ECO:0007669"/>
    <property type="project" value="UniProtKB-UniRule"/>
</dbReference>
<dbReference type="GO" id="GO:0008017">
    <property type="term" value="F:microtubule binding"/>
    <property type="evidence" value="ECO:0007669"/>
    <property type="project" value="InterPro"/>
</dbReference>
<dbReference type="GO" id="GO:0007018">
    <property type="term" value="P:microtubule-based movement"/>
    <property type="evidence" value="ECO:0007669"/>
    <property type="project" value="InterPro"/>
</dbReference>
<feature type="region of interest" description="Disordered" evidence="6">
    <location>
        <begin position="146"/>
        <end position="166"/>
    </location>
</feature>
<dbReference type="InterPro" id="IPR001752">
    <property type="entry name" value="Kinesin_motor_dom"/>
</dbReference>
<reference evidence="10" key="1">
    <citation type="journal article" date="2023" name="Commun. Biol.">
        <title>Genome analysis of Parmales, the sister group of diatoms, reveals the evolutionary specialization of diatoms from phago-mixotrophs to photoautotrophs.</title>
        <authorList>
            <person name="Ban H."/>
            <person name="Sato S."/>
            <person name="Yoshikawa S."/>
            <person name="Yamada K."/>
            <person name="Nakamura Y."/>
            <person name="Ichinomiya M."/>
            <person name="Sato N."/>
            <person name="Blanc-Mathieu R."/>
            <person name="Endo H."/>
            <person name="Kuwata A."/>
            <person name="Ogata H."/>
        </authorList>
    </citation>
    <scope>NUCLEOTIDE SEQUENCE [LARGE SCALE GENOMIC DNA]</scope>
    <source>
        <strain evidence="10">NIES 3699</strain>
    </source>
</reference>
<feature type="compositionally biased region" description="Acidic residues" evidence="6">
    <location>
        <begin position="1552"/>
        <end position="1574"/>
    </location>
</feature>
<feature type="domain" description="FHA" evidence="7">
    <location>
        <begin position="916"/>
        <end position="968"/>
    </location>
</feature>
<feature type="region of interest" description="Disordered" evidence="6">
    <location>
        <begin position="1476"/>
        <end position="1826"/>
    </location>
</feature>
<evidence type="ECO:0000313" key="10">
    <source>
        <dbReference type="Proteomes" id="UP001165160"/>
    </source>
</evidence>
<comment type="similarity">
    <text evidence="5">Belongs to the TRAFAC class myosin-kinesin ATPase superfamily. Kinesin family.</text>
</comment>
<dbReference type="InterPro" id="IPR036961">
    <property type="entry name" value="Kinesin_motor_dom_sf"/>
</dbReference>
<dbReference type="InterPro" id="IPR000253">
    <property type="entry name" value="FHA_dom"/>
</dbReference>
<dbReference type="Gene3D" id="3.40.850.10">
    <property type="entry name" value="Kinesin motor domain"/>
    <property type="match status" value="1"/>
</dbReference>
<feature type="region of interest" description="Disordered" evidence="6">
    <location>
        <begin position="326"/>
        <end position="434"/>
    </location>
</feature>
<dbReference type="SUPFAM" id="SSF52540">
    <property type="entry name" value="P-loop containing nucleoside triphosphate hydrolases"/>
    <property type="match status" value="1"/>
</dbReference>
<dbReference type="Pfam" id="PF00225">
    <property type="entry name" value="Kinesin"/>
    <property type="match status" value="1"/>
</dbReference>
<feature type="compositionally biased region" description="Basic and acidic residues" evidence="6">
    <location>
        <begin position="379"/>
        <end position="388"/>
    </location>
</feature>
<accession>A0A9W7F5C7</accession>
<dbReference type="Gene3D" id="2.60.200.20">
    <property type="match status" value="1"/>
</dbReference>
<evidence type="ECO:0000256" key="3">
    <source>
        <dbReference type="ARBA" id="ARBA00023054"/>
    </source>
</evidence>
<evidence type="ECO:0000256" key="4">
    <source>
        <dbReference type="ARBA" id="ARBA00023175"/>
    </source>
</evidence>
<dbReference type="GO" id="GO:0003777">
    <property type="term" value="F:microtubule motor activity"/>
    <property type="evidence" value="ECO:0007669"/>
    <property type="project" value="InterPro"/>
</dbReference>
<evidence type="ECO:0000256" key="5">
    <source>
        <dbReference type="PROSITE-ProRule" id="PRU00283"/>
    </source>
</evidence>
<feature type="binding site" evidence="5">
    <location>
        <begin position="548"/>
        <end position="555"/>
    </location>
    <ligand>
        <name>ATP</name>
        <dbReference type="ChEBI" id="CHEBI:30616"/>
    </ligand>
</feature>
<protein>
    <submittedName>
        <fullName evidence="9">Uncharacterized protein</fullName>
    </submittedName>
</protein>
<evidence type="ECO:0000259" key="8">
    <source>
        <dbReference type="PROSITE" id="PS50067"/>
    </source>
</evidence>
<feature type="compositionally biased region" description="Acidic residues" evidence="6">
    <location>
        <begin position="1703"/>
        <end position="1716"/>
    </location>
</feature>
<feature type="compositionally biased region" description="Basic and acidic residues" evidence="6">
    <location>
        <begin position="334"/>
        <end position="369"/>
    </location>
</feature>
<dbReference type="Proteomes" id="UP001165160">
    <property type="component" value="Unassembled WGS sequence"/>
</dbReference>
<dbReference type="SUPFAM" id="SSF49879">
    <property type="entry name" value="SMAD/FHA domain"/>
    <property type="match status" value="1"/>
</dbReference>
<feature type="domain" description="Kinesin motor" evidence="8">
    <location>
        <begin position="459"/>
        <end position="800"/>
    </location>
</feature>
<evidence type="ECO:0000256" key="6">
    <source>
        <dbReference type="SAM" id="MobiDB-lite"/>
    </source>
</evidence>
<evidence type="ECO:0000256" key="1">
    <source>
        <dbReference type="ARBA" id="ARBA00022741"/>
    </source>
</evidence>
<keyword evidence="3" id="KW-0175">Coiled coil</keyword>
<feature type="compositionally biased region" description="Acidic residues" evidence="6">
    <location>
        <begin position="1504"/>
        <end position="1516"/>
    </location>
</feature>
<feature type="region of interest" description="Disordered" evidence="6">
    <location>
        <begin position="1"/>
        <end position="77"/>
    </location>
</feature>
<comment type="caution">
    <text evidence="9">The sequence shown here is derived from an EMBL/GenBank/DDBJ whole genome shotgun (WGS) entry which is preliminary data.</text>
</comment>
<dbReference type="PROSITE" id="PS00411">
    <property type="entry name" value="KINESIN_MOTOR_1"/>
    <property type="match status" value="1"/>
</dbReference>
<feature type="compositionally biased region" description="Acidic residues" evidence="6">
    <location>
        <begin position="1009"/>
        <end position="1022"/>
    </location>
</feature>
<keyword evidence="1 5" id="KW-0547">Nucleotide-binding</keyword>
<evidence type="ECO:0000256" key="2">
    <source>
        <dbReference type="ARBA" id="ARBA00022840"/>
    </source>
</evidence>
<feature type="compositionally biased region" description="Acidic residues" evidence="6">
    <location>
        <begin position="1746"/>
        <end position="1763"/>
    </location>
</feature>
<evidence type="ECO:0000313" key="9">
    <source>
        <dbReference type="EMBL" id="GMI01444.1"/>
    </source>
</evidence>
<evidence type="ECO:0000259" key="7">
    <source>
        <dbReference type="PROSITE" id="PS50006"/>
    </source>
</evidence>
<sequence>MPRRSLSPNYRPGIGPDGALSSRKQVVTVDPKANNTTSSARRASRALTRRKTFSDIGNRKSSTAAGSFPRAAAGRGKLTSRDECRLTGAWITWHLLIDGCHAVMRGALKHWWRQCLFDDLQKRHSVVEKLEIERKEFLQEREELQNERREFERNSKDVEKELSDTRTRANSSSVLVESLTETATKKESRIKDLEERLAAAEADKRKLEGNYLELVDKSIKLNHLVSKVASLPAVNPDDIQTFFEHVASESKSSGGGGSKSAGRFVRKMSSSPIKRRTFTEDTDYFTERRRRSHIASPSVHVVPSSSFFDQSATLGNSLTTFQNSQLNPANAAEEQPKEEQPKEEQPKEEQPKEKALAKDDDHEVDKADDSDMPEILNSDTKDEGRKDSANVPSSPSKPALKHAESFRKKSSVQGPKRGPVRPSASSQMGRKQRTNKINEIGEELWKKINEPQDSGASNAVAVAVRVRPLNKREIDLKSDICVQMSEKSIALVEPLSQEKSTFTFDYCFDTVDPNHPNFADQETVFKSLGIDILRNAWEGYNACLFAYGQTGAGKSWSITGSHEHPGIIPMFCDKLFYFIEHHSPPNTTTSVEASYLEIYNERVQDLLNPDGSNLKVREHPITGVFVEGLSFCAVDCYDDVELLMDEGTAARTIGATNMNASSSRSHSIFEIVITQELTDTVTGGVSEKQSRVVLIDLAGSERAGSTGATGTRLKEGAQINKSLSALGQCIRALSDAFSHGDHHKVNLQKVPFRNSVLTMLLKNSLVGNAKTTMLAAVSPADTNYSESLSTLRYAQSAKKITTKAVVNEDPTAKLIKDLREEVERLKMEKSSGFAGPQDGGAILEVEALMLERSMTKDAKRQQTERLKKRRKTILAMTGQSTNTEEAYRKNPHLSNMNQDPSLSGSLKLIISDGTVMKIGRKDADEAQDVQLEGLGMKKAHCVIENRTGRLFIKQAEKTADIYVNGTKLDDGEEKEIKNKDMLVFGVCTHLYQVIIPKIKTSFKPKLDTFEEGDEEENEDNEENLVALDESGAPVDDDDTTMTYQEAIRQVVLGRPETLQQKQVRLAHLVLSQWRRPVFKRLFEERLVEALRFCQESNQIATEMYTPLHFSIHLSCAVRLDDAASLSMREIIKYEYVHINIRTSTKEEEDEEEDDTYKAHSKDWLCECGRVAFGEFLDTLRSNYVSFKPLCVRSGVEQDNPADEPVPEVVDLLFKDGKTEVTLQELHQHLKAVDSSSLDINKPLLRENASNVLHNSIIDDDSLMDKDEAAEIVKKVLQVAFDDSIAPLVEEFGRQNGGGRGAGGGGGGIDLSDLEMYKGRLLETIGNSGTKRSAVMAEIAKEFEAIKDRVGNEFKERFKEINLDEGSIQESYRIVGDDKDLKQSGSSVSFSGLDKVQEVERKLPEKIKNSNAAKDIEQESDSPIAKTKLEYDEAGNQKAGEGEVSEENEFGVESQSTGRKTLDNVNIGKHLDAAAAAAALRDSGADHQNDDEVHEDDESWKAGDDDSDEDEENEELAEFYGGDGGGIDDWELKKDPEGDFFWSESRQESKWQDEEDEKEEEEAEAEGEGDGGIDDWELKKDPEGDFFWSESRQESKWADEEDEDEVEEEEEEEEEGEAEAEAEAEANGDGGIDDWELKKDPEGDFFWSESRQESKWPDEEDEEEEVSAETENEERDEEEKAPSVADVAPPRSESRNSMLKPAVDFDDLSGDEFDLDGELPPQTELHRYESDDQVEEEHVQNNAQKEEEGDGGIDDWELKEDPEGDYYWSESRQESKWADDDDEEDEEGEAAEDVGIDDWELKKDPQGDYYWSESRQESKWADDDDED</sequence>
<keyword evidence="10" id="KW-1185">Reference proteome</keyword>
<dbReference type="PROSITE" id="PS50067">
    <property type="entry name" value="KINESIN_MOTOR_2"/>
    <property type="match status" value="1"/>
</dbReference>
<keyword evidence="2 5" id="KW-0067">ATP-binding</keyword>
<dbReference type="PANTHER" id="PTHR47117">
    <property type="entry name" value="STAR-RELATED LIPID TRANSFER PROTEIN 9"/>
    <property type="match status" value="1"/>
</dbReference>
<name>A0A9W7F5C7_9STRA</name>
<feature type="compositionally biased region" description="Basic residues" evidence="6">
    <location>
        <begin position="42"/>
        <end position="51"/>
    </location>
</feature>
<dbReference type="Pfam" id="PF00498">
    <property type="entry name" value="FHA"/>
    <property type="match status" value="1"/>
</dbReference>
<proteinExistence type="inferred from homology"/>
<feature type="compositionally biased region" description="Acidic residues" evidence="6">
    <location>
        <begin position="1657"/>
        <end position="1678"/>
    </location>
</feature>
<dbReference type="PRINTS" id="PR00380">
    <property type="entry name" value="KINESINHEAVY"/>
</dbReference>
<feature type="region of interest" description="Disordered" evidence="6">
    <location>
        <begin position="247"/>
        <end position="275"/>
    </location>
</feature>
<organism evidence="9 10">
    <name type="scientific">Triparma verrucosa</name>
    <dbReference type="NCBI Taxonomy" id="1606542"/>
    <lineage>
        <taxon>Eukaryota</taxon>
        <taxon>Sar</taxon>
        <taxon>Stramenopiles</taxon>
        <taxon>Ochrophyta</taxon>
        <taxon>Bolidophyceae</taxon>
        <taxon>Parmales</taxon>
        <taxon>Triparmaceae</taxon>
        <taxon>Triparma</taxon>
    </lineage>
</organism>
<feature type="compositionally biased region" description="Acidic residues" evidence="6">
    <location>
        <begin position="1598"/>
        <end position="1633"/>
    </location>
</feature>
<dbReference type="SMART" id="SM00129">
    <property type="entry name" value="KISc"/>
    <property type="match status" value="1"/>
</dbReference>
<feature type="region of interest" description="Disordered" evidence="6">
    <location>
        <begin position="1403"/>
        <end position="1463"/>
    </location>
</feature>
<dbReference type="InterPro" id="IPR027417">
    <property type="entry name" value="P-loop_NTPase"/>
</dbReference>